<evidence type="ECO:0000313" key="2">
    <source>
        <dbReference type="Proteomes" id="UP001225072"/>
    </source>
</evidence>
<organism evidence="1 2">
    <name type="scientific">Chryseobacterium camelliae</name>
    <dbReference type="NCBI Taxonomy" id="1265445"/>
    <lineage>
        <taxon>Bacteria</taxon>
        <taxon>Pseudomonadati</taxon>
        <taxon>Bacteroidota</taxon>
        <taxon>Flavobacteriia</taxon>
        <taxon>Flavobacteriales</taxon>
        <taxon>Weeksellaceae</taxon>
        <taxon>Chryseobacterium group</taxon>
        <taxon>Chryseobacterium</taxon>
    </lineage>
</organism>
<name>A0ABU0TK94_9FLAO</name>
<gene>
    <name evidence="1" type="ORF">QE404_002617</name>
</gene>
<accession>A0ABU0TK94</accession>
<keyword evidence="2" id="KW-1185">Reference proteome</keyword>
<sequence length="151" mass="17768">MNMKIKVAFCTQCQGYSAATPAEKKYINHPDIIDHFFYHGEPWFTLDHDTFEALKNLEDTEVKIISLQEHTENDHRYCMCHKNTITTSSASVAEEDYIGSDPVSWYDHQRIDADYYFTDLYHTYNTFHGIAPIRNNMRHPGQMSRNLRKVK</sequence>
<dbReference type="EMBL" id="JAUTAL010000001">
    <property type="protein sequence ID" value="MDQ1097470.1"/>
    <property type="molecule type" value="Genomic_DNA"/>
</dbReference>
<comment type="caution">
    <text evidence="1">The sequence shown here is derived from an EMBL/GenBank/DDBJ whole genome shotgun (WGS) entry which is preliminary data.</text>
</comment>
<proteinExistence type="predicted"/>
<evidence type="ECO:0000313" key="1">
    <source>
        <dbReference type="EMBL" id="MDQ1097470.1"/>
    </source>
</evidence>
<dbReference type="RefSeq" id="WP_307451002.1">
    <property type="nucleotide sequence ID" value="NZ_JAUTAL010000001.1"/>
</dbReference>
<protein>
    <submittedName>
        <fullName evidence="1">Uncharacterized protein</fullName>
    </submittedName>
</protein>
<dbReference type="Proteomes" id="UP001225072">
    <property type="component" value="Unassembled WGS sequence"/>
</dbReference>
<reference evidence="1 2" key="1">
    <citation type="submission" date="2023-07" db="EMBL/GenBank/DDBJ databases">
        <title>Functional and genomic diversity of the sorghum phyllosphere microbiome.</title>
        <authorList>
            <person name="Shade A."/>
        </authorList>
    </citation>
    <scope>NUCLEOTIDE SEQUENCE [LARGE SCALE GENOMIC DNA]</scope>
    <source>
        <strain evidence="1 2">SORGH_AS_1064</strain>
    </source>
</reference>